<sequence length="264" mass="27016">MSRFRRIVLTGASGGLGRALAERLSAPGVELLLTGRDAGRLAATAAACRARGATVEIAQADVCDAAAMAAALGAFDAASPVDLLVANAGVSSGTRPGGRDETAAEARRVWEINVLGMLNTVDPLAGAMAARGAGTIALVSSMAALRPLPDMPAYSASKAAVRAYGAALRGRLGPRGALVCVICPGFVTSPMSARHKGAKPFEIGAGRAAEIMARGLERGRPLITFPWPLALLTWLGARLPPRLSDWATRGFAAEIAPERGDDAP</sequence>
<dbReference type="STRING" id="89524.SAMN05444370_12523"/>
<dbReference type="PROSITE" id="PS00061">
    <property type="entry name" value="ADH_SHORT"/>
    <property type="match status" value="1"/>
</dbReference>
<dbReference type="PANTHER" id="PTHR44196">
    <property type="entry name" value="DEHYDROGENASE/REDUCTASE SDR FAMILY MEMBER 7B"/>
    <property type="match status" value="1"/>
</dbReference>
<gene>
    <name evidence="5" type="ORF">SAMN05444370_12523</name>
</gene>
<dbReference type="Pfam" id="PF00106">
    <property type="entry name" value="adh_short"/>
    <property type="match status" value="1"/>
</dbReference>
<reference evidence="5 6" key="1">
    <citation type="submission" date="2016-10" db="EMBL/GenBank/DDBJ databases">
        <authorList>
            <person name="de Groot N.N."/>
        </authorList>
    </citation>
    <scope>NUCLEOTIDE SEQUENCE [LARGE SCALE GENOMIC DNA]</scope>
    <source>
        <strain evidence="5 6">DSM 15345</strain>
    </source>
</reference>
<protein>
    <submittedName>
        <fullName evidence="5">Short-chain dehydrogenase</fullName>
    </submittedName>
</protein>
<dbReference type="PANTHER" id="PTHR44196:SF1">
    <property type="entry name" value="DEHYDROGENASE_REDUCTASE SDR FAMILY MEMBER 7B"/>
    <property type="match status" value="1"/>
</dbReference>
<keyword evidence="6" id="KW-1185">Reference proteome</keyword>
<comment type="similarity">
    <text evidence="1 3">Belongs to the short-chain dehydrogenases/reductases (SDR) family.</text>
</comment>
<dbReference type="SUPFAM" id="SSF51735">
    <property type="entry name" value="NAD(P)-binding Rossmann-fold domains"/>
    <property type="match status" value="1"/>
</dbReference>
<accession>A0A1H4FPZ9</accession>
<feature type="domain" description="Ketoreductase" evidence="4">
    <location>
        <begin position="5"/>
        <end position="190"/>
    </location>
</feature>
<name>A0A1H4FPZ9_9RHOB</name>
<dbReference type="InterPro" id="IPR036291">
    <property type="entry name" value="NAD(P)-bd_dom_sf"/>
</dbReference>
<dbReference type="AlphaFoldDB" id="A0A1H4FPZ9"/>
<evidence type="ECO:0000313" key="5">
    <source>
        <dbReference type="EMBL" id="SEA98572.1"/>
    </source>
</evidence>
<dbReference type="Proteomes" id="UP000198703">
    <property type="component" value="Unassembled WGS sequence"/>
</dbReference>
<proteinExistence type="inferred from homology"/>
<dbReference type="RefSeq" id="WP_093256138.1">
    <property type="nucleotide sequence ID" value="NZ_FNQM01000025.1"/>
</dbReference>
<dbReference type="PRINTS" id="PR00081">
    <property type="entry name" value="GDHRDH"/>
</dbReference>
<evidence type="ECO:0000256" key="1">
    <source>
        <dbReference type="ARBA" id="ARBA00006484"/>
    </source>
</evidence>
<dbReference type="Gene3D" id="3.40.50.720">
    <property type="entry name" value="NAD(P)-binding Rossmann-like Domain"/>
    <property type="match status" value="1"/>
</dbReference>
<evidence type="ECO:0000256" key="2">
    <source>
        <dbReference type="ARBA" id="ARBA00023002"/>
    </source>
</evidence>
<dbReference type="SMART" id="SM00822">
    <property type="entry name" value="PKS_KR"/>
    <property type="match status" value="1"/>
</dbReference>
<organism evidence="5 6">
    <name type="scientific">Rubrimonas cliftonensis</name>
    <dbReference type="NCBI Taxonomy" id="89524"/>
    <lineage>
        <taxon>Bacteria</taxon>
        <taxon>Pseudomonadati</taxon>
        <taxon>Pseudomonadota</taxon>
        <taxon>Alphaproteobacteria</taxon>
        <taxon>Rhodobacterales</taxon>
        <taxon>Paracoccaceae</taxon>
        <taxon>Rubrimonas</taxon>
    </lineage>
</organism>
<keyword evidence="2" id="KW-0560">Oxidoreductase</keyword>
<dbReference type="EMBL" id="FNQM01000025">
    <property type="protein sequence ID" value="SEA98572.1"/>
    <property type="molecule type" value="Genomic_DNA"/>
</dbReference>
<dbReference type="PRINTS" id="PR00080">
    <property type="entry name" value="SDRFAMILY"/>
</dbReference>
<dbReference type="OrthoDB" id="335726at2"/>
<evidence type="ECO:0000259" key="4">
    <source>
        <dbReference type="SMART" id="SM00822"/>
    </source>
</evidence>
<dbReference type="GO" id="GO:0016020">
    <property type="term" value="C:membrane"/>
    <property type="evidence" value="ECO:0007669"/>
    <property type="project" value="TreeGrafter"/>
</dbReference>
<evidence type="ECO:0000313" key="6">
    <source>
        <dbReference type="Proteomes" id="UP000198703"/>
    </source>
</evidence>
<evidence type="ECO:0000256" key="3">
    <source>
        <dbReference type="RuleBase" id="RU000363"/>
    </source>
</evidence>
<dbReference type="GO" id="GO:0016491">
    <property type="term" value="F:oxidoreductase activity"/>
    <property type="evidence" value="ECO:0007669"/>
    <property type="project" value="UniProtKB-KW"/>
</dbReference>
<dbReference type="InterPro" id="IPR020904">
    <property type="entry name" value="Sc_DH/Rdtase_CS"/>
</dbReference>
<dbReference type="InterPro" id="IPR057326">
    <property type="entry name" value="KR_dom"/>
</dbReference>
<dbReference type="InterPro" id="IPR002347">
    <property type="entry name" value="SDR_fam"/>
</dbReference>